<evidence type="ECO:0000313" key="2">
    <source>
        <dbReference type="Proteomes" id="UP000053958"/>
    </source>
</evidence>
<protein>
    <submittedName>
        <fullName evidence="1">Uncharacterized protein</fullName>
    </submittedName>
</protein>
<accession>A0A0F4YGV2</accession>
<gene>
    <name evidence="1" type="ORF">T310_8622</name>
</gene>
<feature type="non-terminal residue" evidence="1">
    <location>
        <position position="1"/>
    </location>
</feature>
<dbReference type="Proteomes" id="UP000053958">
    <property type="component" value="Unassembled WGS sequence"/>
</dbReference>
<dbReference type="GeneID" id="25320843"/>
<proteinExistence type="predicted"/>
<organism evidence="1 2">
    <name type="scientific">Rasamsonia emersonii (strain ATCC 16479 / CBS 393.64 / IMI 116815)</name>
    <dbReference type="NCBI Taxonomy" id="1408163"/>
    <lineage>
        <taxon>Eukaryota</taxon>
        <taxon>Fungi</taxon>
        <taxon>Dikarya</taxon>
        <taxon>Ascomycota</taxon>
        <taxon>Pezizomycotina</taxon>
        <taxon>Eurotiomycetes</taxon>
        <taxon>Eurotiomycetidae</taxon>
        <taxon>Eurotiales</taxon>
        <taxon>Trichocomaceae</taxon>
        <taxon>Rasamsonia</taxon>
    </lineage>
</organism>
<dbReference type="EMBL" id="LASV01000648">
    <property type="protein sequence ID" value="KKA17477.1"/>
    <property type="molecule type" value="Genomic_DNA"/>
</dbReference>
<keyword evidence="2" id="KW-1185">Reference proteome</keyword>
<name>A0A0F4YGV2_RASE3</name>
<dbReference type="RefSeq" id="XP_013324089.1">
    <property type="nucleotide sequence ID" value="XM_013468635.1"/>
</dbReference>
<sequence length="105" mass="11780">LDVIPAHKQLRVDWRPRLQTSPDFRVCGSFFLSELHVKNISGTDISTRNWSGCFSVLSAHSTPSTLYSPMSRIPSEIRVIGSFTSLIPTLWTLVSSRCSLLTSRQ</sequence>
<comment type="caution">
    <text evidence="1">The sequence shown here is derived from an EMBL/GenBank/DDBJ whole genome shotgun (WGS) entry which is preliminary data.</text>
</comment>
<dbReference type="AlphaFoldDB" id="A0A0F4YGV2"/>
<evidence type="ECO:0000313" key="1">
    <source>
        <dbReference type="EMBL" id="KKA17477.1"/>
    </source>
</evidence>
<reference evidence="1 2" key="1">
    <citation type="submission" date="2015-04" db="EMBL/GenBank/DDBJ databases">
        <authorList>
            <person name="Heijne W.H."/>
            <person name="Fedorova N.D."/>
            <person name="Nierman W.C."/>
            <person name="Vollebregt A.W."/>
            <person name="Zhao Z."/>
            <person name="Wu L."/>
            <person name="Kumar M."/>
            <person name="Stam H."/>
            <person name="van den Berg M.A."/>
            <person name="Pel H.J."/>
        </authorList>
    </citation>
    <scope>NUCLEOTIDE SEQUENCE [LARGE SCALE GENOMIC DNA]</scope>
    <source>
        <strain evidence="1 2">CBS 393.64</strain>
    </source>
</reference>